<evidence type="ECO:0000256" key="2">
    <source>
        <dbReference type="ARBA" id="ARBA00023015"/>
    </source>
</evidence>
<keyword evidence="2" id="KW-0805">Transcription regulation</keyword>
<dbReference type="PANTHER" id="PTHR30579">
    <property type="entry name" value="TRANSCRIPTIONAL REGULATOR"/>
    <property type="match status" value="1"/>
</dbReference>
<dbReference type="InterPro" id="IPR000847">
    <property type="entry name" value="LysR_HTH_N"/>
</dbReference>
<feature type="domain" description="HTH lysR-type" evidence="5">
    <location>
        <begin position="10"/>
        <end position="61"/>
    </location>
</feature>
<dbReference type="GO" id="GO:0003677">
    <property type="term" value="F:DNA binding"/>
    <property type="evidence" value="ECO:0007669"/>
    <property type="project" value="UniProtKB-KW"/>
</dbReference>
<dbReference type="PANTHER" id="PTHR30579:SF3">
    <property type="entry name" value="TRANSCRIPTIONAL REGULATORY PROTEIN"/>
    <property type="match status" value="1"/>
</dbReference>
<protein>
    <submittedName>
        <fullName evidence="6">DNA-binding transcriptional LysR family regulator</fullName>
    </submittedName>
</protein>
<dbReference type="InterPro" id="IPR036388">
    <property type="entry name" value="WH-like_DNA-bd_sf"/>
</dbReference>
<dbReference type="InterPro" id="IPR050176">
    <property type="entry name" value="LTTR"/>
</dbReference>
<dbReference type="InterPro" id="IPR005119">
    <property type="entry name" value="LysR_subst-bd"/>
</dbReference>
<dbReference type="InterPro" id="IPR036390">
    <property type="entry name" value="WH_DNA-bd_sf"/>
</dbReference>
<reference evidence="6 7" key="1">
    <citation type="submission" date="2024-06" db="EMBL/GenBank/DDBJ databases">
        <title>Genomic Encyclopedia of Type Strains, Phase IV (KMG-IV): sequencing the most valuable type-strain genomes for metagenomic binning, comparative biology and taxonomic classification.</title>
        <authorList>
            <person name="Goeker M."/>
        </authorList>
    </citation>
    <scope>NUCLEOTIDE SEQUENCE [LARGE SCALE GENOMIC DNA]</scope>
    <source>
        <strain evidence="6 7">DSM 28102</strain>
    </source>
</reference>
<comment type="caution">
    <text evidence="6">The sequence shown here is derived from an EMBL/GenBank/DDBJ whole genome shotgun (WGS) entry which is preliminary data.</text>
</comment>
<dbReference type="SUPFAM" id="SSF46785">
    <property type="entry name" value="Winged helix' DNA-binding domain"/>
    <property type="match status" value="1"/>
</dbReference>
<dbReference type="Pfam" id="PF03466">
    <property type="entry name" value="LysR_substrate"/>
    <property type="match status" value="1"/>
</dbReference>
<dbReference type="EMBL" id="JBEPLY010000002">
    <property type="protein sequence ID" value="MET3598810.1"/>
    <property type="molecule type" value="Genomic_DNA"/>
</dbReference>
<evidence type="ECO:0000259" key="5">
    <source>
        <dbReference type="PROSITE" id="PS50931"/>
    </source>
</evidence>
<keyword evidence="4" id="KW-0804">Transcription</keyword>
<sequence length="289" mass="31157">MGQFNWDDNRVFLALAREGTLSAAAAQLKSGVATVARRIERMEQALGVPLFLRHQSGYTLTDQGEALLARAEAVELAVRNMQLQAHDDVGIRGQVRVASVESLVGGFVVPALAPLLAENPGLDVEITFSTTAVNMQRHDADLALRMVRPERGNLKVRQLATMGFGLYGPSDGAVPARVVTWPYSESLAVPLGWLDAFTSANSGRFTVNTFVGQLEAVRRGVGKAVLPHFLAGEGLRLLEDRLPGGGVMERPILLVTHGDLIGSQRVASVADAIASEIIRRRRFLSGSER</sequence>
<evidence type="ECO:0000256" key="3">
    <source>
        <dbReference type="ARBA" id="ARBA00023125"/>
    </source>
</evidence>
<name>A0ABV2I7C9_9HYPH</name>
<organism evidence="6 7">
    <name type="scientific">Martelella mangrovi</name>
    <dbReference type="NCBI Taxonomy" id="1397477"/>
    <lineage>
        <taxon>Bacteria</taxon>
        <taxon>Pseudomonadati</taxon>
        <taxon>Pseudomonadota</taxon>
        <taxon>Alphaproteobacteria</taxon>
        <taxon>Hyphomicrobiales</taxon>
        <taxon>Aurantimonadaceae</taxon>
        <taxon>Martelella</taxon>
    </lineage>
</organism>
<keyword evidence="3 6" id="KW-0238">DNA-binding</keyword>
<keyword evidence="7" id="KW-1185">Reference proteome</keyword>
<gene>
    <name evidence="6" type="ORF">ABID12_000737</name>
</gene>
<proteinExistence type="inferred from homology"/>
<dbReference type="RefSeq" id="WP_354433147.1">
    <property type="nucleotide sequence ID" value="NZ_JBEPLY010000002.1"/>
</dbReference>
<dbReference type="Gene3D" id="1.10.10.10">
    <property type="entry name" value="Winged helix-like DNA-binding domain superfamily/Winged helix DNA-binding domain"/>
    <property type="match status" value="1"/>
</dbReference>
<evidence type="ECO:0000256" key="1">
    <source>
        <dbReference type="ARBA" id="ARBA00009437"/>
    </source>
</evidence>
<dbReference type="SUPFAM" id="SSF53850">
    <property type="entry name" value="Periplasmic binding protein-like II"/>
    <property type="match status" value="1"/>
</dbReference>
<evidence type="ECO:0000256" key="4">
    <source>
        <dbReference type="ARBA" id="ARBA00023163"/>
    </source>
</evidence>
<accession>A0ABV2I7C9</accession>
<evidence type="ECO:0000313" key="6">
    <source>
        <dbReference type="EMBL" id="MET3598810.1"/>
    </source>
</evidence>
<evidence type="ECO:0000313" key="7">
    <source>
        <dbReference type="Proteomes" id="UP001549164"/>
    </source>
</evidence>
<dbReference type="Gene3D" id="3.40.190.10">
    <property type="entry name" value="Periplasmic binding protein-like II"/>
    <property type="match status" value="1"/>
</dbReference>
<dbReference type="Proteomes" id="UP001549164">
    <property type="component" value="Unassembled WGS sequence"/>
</dbReference>
<dbReference type="PROSITE" id="PS50931">
    <property type="entry name" value="HTH_LYSR"/>
    <property type="match status" value="1"/>
</dbReference>
<comment type="similarity">
    <text evidence="1">Belongs to the LysR transcriptional regulatory family.</text>
</comment>
<dbReference type="Pfam" id="PF00126">
    <property type="entry name" value="HTH_1"/>
    <property type="match status" value="1"/>
</dbReference>